<dbReference type="EMBL" id="JBBKTX010000021">
    <property type="protein sequence ID" value="MFK4753914.1"/>
    <property type="molecule type" value="Genomic_DNA"/>
</dbReference>
<proteinExistence type="inferred from homology"/>
<evidence type="ECO:0000256" key="1">
    <source>
        <dbReference type="ARBA" id="ARBA00009437"/>
    </source>
</evidence>
<dbReference type="PRINTS" id="PR00039">
    <property type="entry name" value="HTHLYSR"/>
</dbReference>
<organism evidence="6 7">
    <name type="scientific">Oceanobacter antarcticus</name>
    <dbReference type="NCBI Taxonomy" id="3133425"/>
    <lineage>
        <taxon>Bacteria</taxon>
        <taxon>Pseudomonadati</taxon>
        <taxon>Pseudomonadota</taxon>
        <taxon>Gammaproteobacteria</taxon>
        <taxon>Oceanospirillales</taxon>
        <taxon>Oceanospirillaceae</taxon>
        <taxon>Oceanobacter</taxon>
    </lineage>
</organism>
<dbReference type="PROSITE" id="PS50931">
    <property type="entry name" value="HTH_LYSR"/>
    <property type="match status" value="1"/>
</dbReference>
<dbReference type="Gene3D" id="3.40.190.290">
    <property type="match status" value="1"/>
</dbReference>
<comment type="similarity">
    <text evidence="1">Belongs to the LysR transcriptional regulatory family.</text>
</comment>
<evidence type="ECO:0000259" key="5">
    <source>
        <dbReference type="PROSITE" id="PS50931"/>
    </source>
</evidence>
<accession>A0ABW8NLR0</accession>
<dbReference type="Pfam" id="PF00126">
    <property type="entry name" value="HTH_1"/>
    <property type="match status" value="1"/>
</dbReference>
<dbReference type="PANTHER" id="PTHR30579">
    <property type="entry name" value="TRANSCRIPTIONAL REGULATOR"/>
    <property type="match status" value="1"/>
</dbReference>
<evidence type="ECO:0000313" key="7">
    <source>
        <dbReference type="Proteomes" id="UP001620597"/>
    </source>
</evidence>
<keyword evidence="3" id="KW-0238">DNA-binding</keyword>
<comment type="caution">
    <text evidence="6">The sequence shown here is derived from an EMBL/GenBank/DDBJ whole genome shotgun (WGS) entry which is preliminary data.</text>
</comment>
<dbReference type="InterPro" id="IPR005119">
    <property type="entry name" value="LysR_subst-bd"/>
</dbReference>
<evidence type="ECO:0000256" key="3">
    <source>
        <dbReference type="ARBA" id="ARBA00023125"/>
    </source>
</evidence>
<keyword evidence="4" id="KW-0804">Transcription</keyword>
<dbReference type="InterPro" id="IPR050176">
    <property type="entry name" value="LTTR"/>
</dbReference>
<evidence type="ECO:0000256" key="4">
    <source>
        <dbReference type="ARBA" id="ARBA00023163"/>
    </source>
</evidence>
<dbReference type="Pfam" id="PF03466">
    <property type="entry name" value="LysR_substrate"/>
    <property type="match status" value="1"/>
</dbReference>
<evidence type="ECO:0000313" key="6">
    <source>
        <dbReference type="EMBL" id="MFK4753914.1"/>
    </source>
</evidence>
<dbReference type="SUPFAM" id="SSF46785">
    <property type="entry name" value="Winged helix' DNA-binding domain"/>
    <property type="match status" value="1"/>
</dbReference>
<feature type="domain" description="HTH lysR-type" evidence="5">
    <location>
        <begin position="1"/>
        <end position="58"/>
    </location>
</feature>
<dbReference type="InterPro" id="IPR000847">
    <property type="entry name" value="LysR_HTH_N"/>
</dbReference>
<gene>
    <name evidence="6" type="ORF">WG929_15995</name>
</gene>
<dbReference type="Gene3D" id="1.10.10.10">
    <property type="entry name" value="Winged helix-like DNA-binding domain superfamily/Winged helix DNA-binding domain"/>
    <property type="match status" value="1"/>
</dbReference>
<keyword evidence="7" id="KW-1185">Reference proteome</keyword>
<sequence length="299" mass="32871">MDTELLKTFMEVSRTRHFGRAAENLYLTQSAVSFRVRQLEGLLGVELFSRQRNNIQLTTAGEKLMPLAESTVRLEQKIRQEVAAEEGQSQQMAVGATPNLWDGFLQQQMAGLLDRVDGLSLTAVAHSSGNLIRQILERTLDLAFLFDAPKVDELTTLEVAHLPLYLCSSVSDMTISEALDHGYVLVDWGTAFQAQHNRQLKLTSTPALQTNTGRIALDCILSRGGAAYLPWGLIAGALDQQELFLVQDAPVIPRTVYASFHSNGGSEHLIDTVIRQIAAAETNTHPLVHHLDDGIGTES</sequence>
<reference evidence="6 7" key="1">
    <citation type="submission" date="2024-03" db="EMBL/GenBank/DDBJ databases">
        <title>High-quality draft genome sequence of Oceanobacter sp. wDCs-4.</title>
        <authorList>
            <person name="Dong C."/>
        </authorList>
    </citation>
    <scope>NUCLEOTIDE SEQUENCE [LARGE SCALE GENOMIC DNA]</scope>
    <source>
        <strain evidence="7">wDCs-4</strain>
    </source>
</reference>
<evidence type="ECO:0000256" key="2">
    <source>
        <dbReference type="ARBA" id="ARBA00023015"/>
    </source>
</evidence>
<dbReference type="PANTHER" id="PTHR30579:SF8">
    <property type="entry name" value="HTH-TYPE TRANSCRIPTIONAL REGULATOR HDFR"/>
    <property type="match status" value="1"/>
</dbReference>
<dbReference type="Proteomes" id="UP001620597">
    <property type="component" value="Unassembled WGS sequence"/>
</dbReference>
<protein>
    <submittedName>
        <fullName evidence="6">LysR family transcriptional regulator</fullName>
    </submittedName>
</protein>
<dbReference type="SUPFAM" id="SSF53850">
    <property type="entry name" value="Periplasmic binding protein-like II"/>
    <property type="match status" value="1"/>
</dbReference>
<dbReference type="RefSeq" id="WP_416206891.1">
    <property type="nucleotide sequence ID" value="NZ_JBBKTX010000021.1"/>
</dbReference>
<dbReference type="InterPro" id="IPR036388">
    <property type="entry name" value="WH-like_DNA-bd_sf"/>
</dbReference>
<dbReference type="InterPro" id="IPR036390">
    <property type="entry name" value="WH_DNA-bd_sf"/>
</dbReference>
<name>A0ABW8NLR0_9GAMM</name>
<keyword evidence="2" id="KW-0805">Transcription regulation</keyword>